<proteinExistence type="predicted"/>
<comment type="caution">
    <text evidence="1">The sequence shown here is derived from an EMBL/GenBank/DDBJ whole genome shotgun (WGS) entry which is preliminary data.</text>
</comment>
<protein>
    <submittedName>
        <fullName evidence="1">Uncharacterized protein</fullName>
    </submittedName>
</protein>
<dbReference type="EMBL" id="JARPUR010000006">
    <property type="protein sequence ID" value="KAK4874955.1"/>
    <property type="molecule type" value="Genomic_DNA"/>
</dbReference>
<sequence>MHIYPKSAKIAFHGACFHILLLRYRKLKYGQDRREDYYKTNWYANEEVERLREERVRVGEEIMRDRDIEKQETWTRIKEGIYNRSLKWFGHILRMEENRWPKRLFARKPTGKNKKGRPRRSWNYGIRKARKDRDLEEDVAYNRKAWRLGVGRQPAVV</sequence>
<name>A0AAN7Q0N3_9COLE</name>
<gene>
    <name evidence="1" type="ORF">RN001_014315</name>
</gene>
<dbReference type="AlphaFoldDB" id="A0AAN7Q0N3"/>
<evidence type="ECO:0000313" key="2">
    <source>
        <dbReference type="Proteomes" id="UP001353858"/>
    </source>
</evidence>
<reference evidence="2" key="1">
    <citation type="submission" date="2023-01" db="EMBL/GenBank/DDBJ databases">
        <title>Key to firefly adult light organ development and bioluminescence: homeobox transcription factors regulate luciferase expression and transportation to peroxisome.</title>
        <authorList>
            <person name="Fu X."/>
        </authorList>
    </citation>
    <scope>NUCLEOTIDE SEQUENCE [LARGE SCALE GENOMIC DNA]</scope>
</reference>
<dbReference type="Proteomes" id="UP001353858">
    <property type="component" value="Unassembled WGS sequence"/>
</dbReference>
<organism evidence="1 2">
    <name type="scientific">Aquatica leii</name>
    <dbReference type="NCBI Taxonomy" id="1421715"/>
    <lineage>
        <taxon>Eukaryota</taxon>
        <taxon>Metazoa</taxon>
        <taxon>Ecdysozoa</taxon>
        <taxon>Arthropoda</taxon>
        <taxon>Hexapoda</taxon>
        <taxon>Insecta</taxon>
        <taxon>Pterygota</taxon>
        <taxon>Neoptera</taxon>
        <taxon>Endopterygota</taxon>
        <taxon>Coleoptera</taxon>
        <taxon>Polyphaga</taxon>
        <taxon>Elateriformia</taxon>
        <taxon>Elateroidea</taxon>
        <taxon>Lampyridae</taxon>
        <taxon>Luciolinae</taxon>
        <taxon>Aquatica</taxon>
    </lineage>
</organism>
<accession>A0AAN7Q0N3</accession>
<keyword evidence="2" id="KW-1185">Reference proteome</keyword>
<evidence type="ECO:0000313" key="1">
    <source>
        <dbReference type="EMBL" id="KAK4874955.1"/>
    </source>
</evidence>